<dbReference type="SUPFAM" id="SSF52058">
    <property type="entry name" value="L domain-like"/>
    <property type="match status" value="1"/>
</dbReference>
<evidence type="ECO:0000256" key="1">
    <source>
        <dbReference type="ARBA" id="ARBA00022614"/>
    </source>
</evidence>
<evidence type="ECO:0000313" key="3">
    <source>
        <dbReference type="EMBL" id="SVD14017.1"/>
    </source>
</evidence>
<dbReference type="Pfam" id="PF12799">
    <property type="entry name" value="LRR_4"/>
    <property type="match status" value="1"/>
</dbReference>
<reference evidence="3" key="1">
    <citation type="submission" date="2018-05" db="EMBL/GenBank/DDBJ databases">
        <authorList>
            <person name="Lanie J.A."/>
            <person name="Ng W.-L."/>
            <person name="Kazmierczak K.M."/>
            <person name="Andrzejewski T.M."/>
            <person name="Davidsen T.M."/>
            <person name="Wayne K.J."/>
            <person name="Tettelin H."/>
            <person name="Glass J.I."/>
            <person name="Rusch D."/>
            <person name="Podicherti R."/>
            <person name="Tsui H.-C.T."/>
            <person name="Winkler M.E."/>
        </authorList>
    </citation>
    <scope>NUCLEOTIDE SEQUENCE</scope>
</reference>
<dbReference type="InterPro" id="IPR025875">
    <property type="entry name" value="Leu-rich_rpt_4"/>
</dbReference>
<feature type="non-terminal residue" evidence="3">
    <location>
        <position position="32"/>
    </location>
</feature>
<sequence>MTKLETLNLTDNQISDISPLAGLTNLKQLLLG</sequence>
<keyword evidence="2" id="KW-0677">Repeat</keyword>
<keyword evidence="1" id="KW-0433">Leucine-rich repeat</keyword>
<evidence type="ECO:0008006" key="4">
    <source>
        <dbReference type="Google" id="ProtNLM"/>
    </source>
</evidence>
<dbReference type="InterPro" id="IPR032675">
    <property type="entry name" value="LRR_dom_sf"/>
</dbReference>
<proteinExistence type="predicted"/>
<dbReference type="InterPro" id="IPR001611">
    <property type="entry name" value="Leu-rich_rpt"/>
</dbReference>
<evidence type="ECO:0000256" key="2">
    <source>
        <dbReference type="ARBA" id="ARBA00022737"/>
    </source>
</evidence>
<organism evidence="3">
    <name type="scientific">marine metagenome</name>
    <dbReference type="NCBI Taxonomy" id="408172"/>
    <lineage>
        <taxon>unclassified sequences</taxon>
        <taxon>metagenomes</taxon>
        <taxon>ecological metagenomes</taxon>
    </lineage>
</organism>
<accession>A0A382SXS1</accession>
<gene>
    <name evidence="3" type="ORF">METZ01_LOCUS366871</name>
</gene>
<name>A0A382SXS1_9ZZZZ</name>
<dbReference type="EMBL" id="UINC01131987">
    <property type="protein sequence ID" value="SVD14017.1"/>
    <property type="molecule type" value="Genomic_DNA"/>
</dbReference>
<protein>
    <recommendedName>
        <fullName evidence="4">Leucine-rich repeat domain-containing protein</fullName>
    </recommendedName>
</protein>
<dbReference type="PROSITE" id="PS51450">
    <property type="entry name" value="LRR"/>
    <property type="match status" value="1"/>
</dbReference>
<dbReference type="AlphaFoldDB" id="A0A382SXS1"/>
<dbReference type="Gene3D" id="3.80.10.10">
    <property type="entry name" value="Ribonuclease Inhibitor"/>
    <property type="match status" value="1"/>
</dbReference>